<accession>A0ABY5NKP2</accession>
<keyword evidence="3" id="KW-1185">Reference proteome</keyword>
<sequence>MSRRAGMWIAFVLVHLLVAVLGFVLPNQPMGDVYLVYEPWSLKALAGSGIVGITEPWVYPQLALVPMVLAHGFGWIFGYVVGWVILVTLCNALAFGMLLGKGHSRGRTAAAAFWLASILLLGPVGLYRIDAITVPLAIAGCLWLVGRPWLGSVLLAVATWIKVWPAALLAAAVIAVRRRAAVIGGAVVVSALTLVTVIAAGGARYAFGFIGDQTGRGLQLEAPVSTVYLWRAVAGIDGSFIYYDPDMLTFQVTGPNVDVVIALMTPLRLLAIVVVAALGAVQAWRGASFVALFPTLALGLVTAFILFNKVGSPQYLTWIAVPLVVGLAIRRRYWRAPAALALAIAVLTQAVYPLTYGGLLAAQPLPAALLTARNALVLVLFVWTVVRLARVPVRPRTARTRVHQGVRPTAAR</sequence>
<dbReference type="RefSeq" id="WP_259612300.1">
    <property type="nucleotide sequence ID" value="NZ_CP091139.2"/>
</dbReference>
<keyword evidence="1" id="KW-0812">Transmembrane</keyword>
<feature type="transmembrane region" description="Helical" evidence="1">
    <location>
        <begin position="111"/>
        <end position="129"/>
    </location>
</feature>
<dbReference type="Proteomes" id="UP001054811">
    <property type="component" value="Chromosome"/>
</dbReference>
<dbReference type="EMBL" id="CP091139">
    <property type="protein sequence ID" value="UUT35684.1"/>
    <property type="molecule type" value="Genomic_DNA"/>
</dbReference>
<feature type="transmembrane region" description="Helical" evidence="1">
    <location>
        <begin position="7"/>
        <end position="25"/>
    </location>
</feature>
<feature type="transmembrane region" description="Helical" evidence="1">
    <location>
        <begin position="313"/>
        <end position="329"/>
    </location>
</feature>
<evidence type="ECO:0000313" key="3">
    <source>
        <dbReference type="Proteomes" id="UP001054811"/>
    </source>
</evidence>
<feature type="transmembrane region" description="Helical" evidence="1">
    <location>
        <begin position="259"/>
        <end position="281"/>
    </location>
</feature>
<reference evidence="2" key="1">
    <citation type="submission" date="2022-01" db="EMBL/GenBank/DDBJ databases">
        <title>Microbacterium eymi and Microbacterium rhizovicinus sp. nov., isolated from the rhizospheric soil of Elymus tsukushiensis, a plant native to the Dokdo Islands, Republic of Korea.</title>
        <authorList>
            <person name="Hwang Y.J."/>
        </authorList>
    </citation>
    <scope>NUCLEOTIDE SEQUENCE</scope>
    <source>
        <strain evidence="2">KUDC0405</strain>
    </source>
</reference>
<proteinExistence type="predicted"/>
<gene>
    <name evidence="2" type="ORF">L2X98_20775</name>
</gene>
<keyword evidence="1" id="KW-1133">Transmembrane helix</keyword>
<evidence type="ECO:0000256" key="1">
    <source>
        <dbReference type="SAM" id="Phobius"/>
    </source>
</evidence>
<name>A0ABY5NKP2_9MICO</name>
<evidence type="ECO:0000313" key="2">
    <source>
        <dbReference type="EMBL" id="UUT35684.1"/>
    </source>
</evidence>
<feature type="transmembrane region" description="Helical" evidence="1">
    <location>
        <begin position="149"/>
        <end position="174"/>
    </location>
</feature>
<feature type="transmembrane region" description="Helical" evidence="1">
    <location>
        <begin position="367"/>
        <end position="386"/>
    </location>
</feature>
<feature type="transmembrane region" description="Helical" evidence="1">
    <location>
        <begin position="76"/>
        <end position="99"/>
    </location>
</feature>
<protein>
    <submittedName>
        <fullName evidence="2">DUF2029 domain-containing protein</fullName>
    </submittedName>
</protein>
<feature type="transmembrane region" description="Helical" evidence="1">
    <location>
        <begin position="336"/>
        <end position="355"/>
    </location>
</feature>
<keyword evidence="1" id="KW-0472">Membrane</keyword>
<feature type="transmembrane region" description="Helical" evidence="1">
    <location>
        <begin position="288"/>
        <end position="307"/>
    </location>
</feature>
<organism evidence="2 3">
    <name type="scientific">Microbacterium elymi</name>
    <dbReference type="NCBI Taxonomy" id="2909587"/>
    <lineage>
        <taxon>Bacteria</taxon>
        <taxon>Bacillati</taxon>
        <taxon>Actinomycetota</taxon>
        <taxon>Actinomycetes</taxon>
        <taxon>Micrococcales</taxon>
        <taxon>Microbacteriaceae</taxon>
        <taxon>Microbacterium</taxon>
    </lineage>
</organism>
<feature type="transmembrane region" description="Helical" evidence="1">
    <location>
        <begin position="181"/>
        <end position="207"/>
    </location>
</feature>